<protein>
    <submittedName>
        <fullName evidence="12">Zinc finger protein SNAI3</fullName>
    </submittedName>
</protein>
<dbReference type="GeneID" id="106737357"/>
<keyword evidence="5" id="KW-0862">Zinc</keyword>
<evidence type="ECO:0000313" key="13">
    <source>
        <dbReference type="Proteomes" id="UP000050525"/>
    </source>
</evidence>
<dbReference type="PROSITE" id="PS00028">
    <property type="entry name" value="ZINC_FINGER_C2H2_1"/>
    <property type="match status" value="3"/>
</dbReference>
<dbReference type="Pfam" id="PF00096">
    <property type="entry name" value="zf-C2H2"/>
    <property type="match status" value="3"/>
</dbReference>
<evidence type="ECO:0000256" key="3">
    <source>
        <dbReference type="ARBA" id="ARBA00022737"/>
    </source>
</evidence>
<dbReference type="PANTHER" id="PTHR24388:SF40">
    <property type="entry name" value="ZINC FINGER PROTEIN SNAI3"/>
    <property type="match status" value="1"/>
</dbReference>
<evidence type="ECO:0000256" key="1">
    <source>
        <dbReference type="ARBA" id="ARBA00004123"/>
    </source>
</evidence>
<dbReference type="InterPro" id="IPR050527">
    <property type="entry name" value="Snail/Krueppel_Znf"/>
</dbReference>
<dbReference type="CTD" id="333929"/>
<dbReference type="Proteomes" id="UP000050525">
    <property type="component" value="Unassembled WGS sequence"/>
</dbReference>
<feature type="domain" description="C2H2-type" evidence="11">
    <location>
        <begin position="259"/>
        <end position="278"/>
    </location>
</feature>
<dbReference type="AlphaFoldDB" id="A0A151NKN8"/>
<evidence type="ECO:0000256" key="4">
    <source>
        <dbReference type="ARBA" id="ARBA00022771"/>
    </source>
</evidence>
<evidence type="ECO:0000256" key="5">
    <source>
        <dbReference type="ARBA" id="ARBA00022833"/>
    </source>
</evidence>
<comment type="similarity">
    <text evidence="8">Belongs to the snail C2H2-type zinc-finger protein family.</text>
</comment>
<feature type="region of interest" description="Disordered" evidence="10">
    <location>
        <begin position="1"/>
        <end position="59"/>
    </location>
</feature>
<evidence type="ECO:0000256" key="6">
    <source>
        <dbReference type="ARBA" id="ARBA00023125"/>
    </source>
</evidence>
<feature type="compositionally biased region" description="Low complexity" evidence="10">
    <location>
        <begin position="94"/>
        <end position="104"/>
    </location>
</feature>
<keyword evidence="13" id="KW-1185">Reference proteome</keyword>
<evidence type="ECO:0000259" key="11">
    <source>
        <dbReference type="PROSITE" id="PS50157"/>
    </source>
</evidence>
<dbReference type="PROSITE" id="PS50157">
    <property type="entry name" value="ZINC_FINGER_C2H2_2"/>
    <property type="match status" value="4"/>
</dbReference>
<evidence type="ECO:0000256" key="7">
    <source>
        <dbReference type="ARBA" id="ARBA00023242"/>
    </source>
</evidence>
<keyword evidence="4 9" id="KW-0863">Zinc-finger</keyword>
<evidence type="ECO:0000256" key="8">
    <source>
        <dbReference type="ARBA" id="ARBA00037948"/>
    </source>
</evidence>
<sequence length="286" mass="30952">MPRSFLVKKASSTRVPDYGQLHSRAHEVIGSGSGWRPSSGGQALPAPLQTEDAPPSAPCEAARLWDRGALLARLSLPLPLEGEAKGTPGPSPSSPDVSPADTPTGTPLRDNQNDLNRLSLPRRRVPELGSPAEGSKATPDKLVGAPGETPPRLGCCDCRASYPAVCRHRELPPRKSFACKHCDKEYASLGALKMHIRTHTLPCLCKICGKAFSRPWLLQGHIRTHTGEKPYSCSHCSRAFADRSNLRAHLQTHSDVKKYQCRACAKTFSRMSLLARHEEAGCCPAS</sequence>
<evidence type="ECO:0000256" key="2">
    <source>
        <dbReference type="ARBA" id="ARBA00022723"/>
    </source>
</evidence>
<dbReference type="InterPro" id="IPR036236">
    <property type="entry name" value="Znf_C2H2_sf"/>
</dbReference>
<accession>A0A151NKN8</accession>
<feature type="domain" description="C2H2-type" evidence="11">
    <location>
        <begin position="177"/>
        <end position="200"/>
    </location>
</feature>
<dbReference type="EMBL" id="AKHW03002742">
    <property type="protein sequence ID" value="KYO37363.1"/>
    <property type="molecule type" value="Genomic_DNA"/>
</dbReference>
<dbReference type="FunFam" id="3.30.160.60:FF:000942">
    <property type="entry name" value="Snail zinc finger protein"/>
    <property type="match status" value="1"/>
</dbReference>
<dbReference type="FunFam" id="3.30.160.60:FF:000085">
    <property type="entry name" value="Snail zinc finger protein"/>
    <property type="match status" value="1"/>
</dbReference>
<dbReference type="SMART" id="SM00355">
    <property type="entry name" value="ZnF_C2H2"/>
    <property type="match status" value="4"/>
</dbReference>
<keyword evidence="6" id="KW-0238">DNA-binding</keyword>
<proteinExistence type="inferred from homology"/>
<name>A0A151NKN8_ALLMI</name>
<comment type="subcellular location">
    <subcellularLocation>
        <location evidence="1">Nucleus</location>
    </subcellularLocation>
</comment>
<evidence type="ECO:0000313" key="12">
    <source>
        <dbReference type="EMBL" id="KYO37363.1"/>
    </source>
</evidence>
<dbReference type="PANTHER" id="PTHR24388">
    <property type="entry name" value="ZINC FINGER PROTEIN"/>
    <property type="match status" value="1"/>
</dbReference>
<dbReference type="KEGG" id="amj:106737357"/>
<gene>
    <name evidence="12" type="primary">SNAI3</name>
    <name evidence="12" type="ORF">Y1Q_0007729</name>
</gene>
<dbReference type="InterPro" id="IPR013087">
    <property type="entry name" value="Znf_C2H2_type"/>
</dbReference>
<dbReference type="GO" id="GO:0005634">
    <property type="term" value="C:nucleus"/>
    <property type="evidence" value="ECO:0007669"/>
    <property type="project" value="UniProtKB-SubCell"/>
</dbReference>
<dbReference type="FunFam" id="3.30.160.60:FF:000207">
    <property type="entry name" value="zinc finger protein SNAI2"/>
    <property type="match status" value="1"/>
</dbReference>
<feature type="domain" description="C2H2-type" evidence="11">
    <location>
        <begin position="231"/>
        <end position="258"/>
    </location>
</feature>
<keyword evidence="3" id="KW-0677">Repeat</keyword>
<dbReference type="Gene3D" id="3.30.160.60">
    <property type="entry name" value="Classic Zinc Finger"/>
    <property type="match status" value="4"/>
</dbReference>
<evidence type="ECO:0000256" key="9">
    <source>
        <dbReference type="PROSITE-ProRule" id="PRU00042"/>
    </source>
</evidence>
<organism evidence="12 13">
    <name type="scientific">Alligator mississippiensis</name>
    <name type="common">American alligator</name>
    <dbReference type="NCBI Taxonomy" id="8496"/>
    <lineage>
        <taxon>Eukaryota</taxon>
        <taxon>Metazoa</taxon>
        <taxon>Chordata</taxon>
        <taxon>Craniata</taxon>
        <taxon>Vertebrata</taxon>
        <taxon>Euteleostomi</taxon>
        <taxon>Archelosauria</taxon>
        <taxon>Archosauria</taxon>
        <taxon>Crocodylia</taxon>
        <taxon>Alligatoridae</taxon>
        <taxon>Alligatorinae</taxon>
        <taxon>Alligator</taxon>
    </lineage>
</organism>
<dbReference type="FunFam" id="3.30.160.60:FF:000860">
    <property type="entry name" value="zinc finger protein SNAI2"/>
    <property type="match status" value="1"/>
</dbReference>
<keyword evidence="7" id="KW-0539">Nucleus</keyword>
<reference evidence="12 13" key="1">
    <citation type="journal article" date="2012" name="Genome Biol.">
        <title>Sequencing three crocodilian genomes to illuminate the evolution of archosaurs and amniotes.</title>
        <authorList>
            <person name="St John J.A."/>
            <person name="Braun E.L."/>
            <person name="Isberg S.R."/>
            <person name="Miles L.G."/>
            <person name="Chong A.Y."/>
            <person name="Gongora J."/>
            <person name="Dalzell P."/>
            <person name="Moran C."/>
            <person name="Bed'hom B."/>
            <person name="Abzhanov A."/>
            <person name="Burgess S.C."/>
            <person name="Cooksey A.M."/>
            <person name="Castoe T.A."/>
            <person name="Crawford N.G."/>
            <person name="Densmore L.D."/>
            <person name="Drew J.C."/>
            <person name="Edwards S.V."/>
            <person name="Faircloth B.C."/>
            <person name="Fujita M.K."/>
            <person name="Greenwold M.J."/>
            <person name="Hoffmann F.G."/>
            <person name="Howard J.M."/>
            <person name="Iguchi T."/>
            <person name="Janes D.E."/>
            <person name="Khan S.Y."/>
            <person name="Kohno S."/>
            <person name="de Koning A.J."/>
            <person name="Lance S.L."/>
            <person name="McCarthy F.M."/>
            <person name="McCormack J.E."/>
            <person name="Merchant M.E."/>
            <person name="Peterson D.G."/>
            <person name="Pollock D.D."/>
            <person name="Pourmand N."/>
            <person name="Raney B.J."/>
            <person name="Roessler K.A."/>
            <person name="Sanford J.R."/>
            <person name="Sawyer R.H."/>
            <person name="Schmidt C.J."/>
            <person name="Triplett E.W."/>
            <person name="Tuberville T.D."/>
            <person name="Venegas-Anaya M."/>
            <person name="Howard J.T."/>
            <person name="Jarvis E.D."/>
            <person name="Guillette L.J.Jr."/>
            <person name="Glenn T.C."/>
            <person name="Green R.E."/>
            <person name="Ray D.A."/>
        </authorList>
    </citation>
    <scope>NUCLEOTIDE SEQUENCE [LARGE SCALE GENOMIC DNA]</scope>
    <source>
        <strain evidence="12">KSC_2009_1</strain>
    </source>
</reference>
<dbReference type="GO" id="GO:0000981">
    <property type="term" value="F:DNA-binding transcription factor activity, RNA polymerase II-specific"/>
    <property type="evidence" value="ECO:0007669"/>
    <property type="project" value="TreeGrafter"/>
</dbReference>
<keyword evidence="2" id="KW-0479">Metal-binding</keyword>
<evidence type="ECO:0000256" key="10">
    <source>
        <dbReference type="SAM" id="MobiDB-lite"/>
    </source>
</evidence>
<dbReference type="OrthoDB" id="5428132at2759"/>
<comment type="caution">
    <text evidence="12">The sequence shown here is derived from an EMBL/GenBank/DDBJ whole genome shotgun (WGS) entry which is preliminary data.</text>
</comment>
<dbReference type="SUPFAM" id="SSF57667">
    <property type="entry name" value="beta-beta-alpha zinc fingers"/>
    <property type="match status" value="3"/>
</dbReference>
<feature type="domain" description="C2H2-type" evidence="11">
    <location>
        <begin position="203"/>
        <end position="230"/>
    </location>
</feature>
<dbReference type="GO" id="GO:0000978">
    <property type="term" value="F:RNA polymerase II cis-regulatory region sequence-specific DNA binding"/>
    <property type="evidence" value="ECO:0007669"/>
    <property type="project" value="TreeGrafter"/>
</dbReference>
<feature type="region of interest" description="Disordered" evidence="10">
    <location>
        <begin position="80"/>
        <end position="146"/>
    </location>
</feature>
<dbReference type="GO" id="GO:0008270">
    <property type="term" value="F:zinc ion binding"/>
    <property type="evidence" value="ECO:0007669"/>
    <property type="project" value="UniProtKB-KW"/>
</dbReference>